<name>A0A372ZI17_9ACTN</name>
<evidence type="ECO:0000313" key="2">
    <source>
        <dbReference type="Proteomes" id="UP000263377"/>
    </source>
</evidence>
<reference evidence="1 2" key="1">
    <citation type="submission" date="2018-08" db="EMBL/GenBank/DDBJ databases">
        <title>Diversity &amp; Physiological Properties of Lignin-Decomposing Actinobacteria from Soil.</title>
        <authorList>
            <person name="Roh S.G."/>
            <person name="Kim S.B."/>
        </authorList>
    </citation>
    <scope>NUCLEOTIDE SEQUENCE [LARGE SCALE GENOMIC DNA]</scope>
    <source>
        <strain evidence="1 2">MMS17-GH009</strain>
    </source>
</reference>
<dbReference type="EMBL" id="QVIG01000004">
    <property type="protein sequence ID" value="RGD55391.1"/>
    <property type="molecule type" value="Genomic_DNA"/>
</dbReference>
<keyword evidence="2" id="KW-1185">Reference proteome</keyword>
<sequence>MRVREVTDDQLVPRPDHEAIQRWLTEEQESDPWGELAPEGMGAGHYQRLTLDLSSGELRFACWDWREPDAFPQTGPGGRSFLSLGWEVVPEVLVWTIWSGHRTSNGETPRPYLTAEQGNAIARAAAPTAQVLLDNLIEVPGTGEFDWSPEAANAAWDVYQLCQEDPQQRPRMRGVYASMAAAVEADPELVERRWADLDDAHLDEEAGHLTRMLGSTGWSAQHLPAALGIRLGDGEPFTVVGTRAWIYGYRAQMADGRTPMQLSTWWARSKRTSLVTPDDSEEHLVHLAAREQRAATEEGVLLVDPVEGLRAERARARARLVTGLRAELGPKRVDAKKRAKLAERAVRARLDQILLWEDPAHANFAQLGDSAGMSRQAVQARAARLKGGETPELIITCPRCHSQDTEEYAEPIRGTDDYAEAIRCLDCRAEWAHDPGADLACSRCGGSGRIGAGPSAVRVDGQWKTTPSCPCVRD</sequence>
<gene>
    <name evidence="1" type="ORF">DR950_41755</name>
</gene>
<dbReference type="AlphaFoldDB" id="A0A372ZI17"/>
<protein>
    <submittedName>
        <fullName evidence="1">Uncharacterized protein</fullName>
    </submittedName>
</protein>
<comment type="caution">
    <text evidence="1">The sequence shown here is derived from an EMBL/GenBank/DDBJ whole genome shotgun (WGS) entry which is preliminary data.</text>
</comment>
<proteinExistence type="predicted"/>
<accession>A0A372ZI17</accession>
<organism evidence="1 2">
    <name type="scientific">Kitasatospora xanthocidica</name>
    <dbReference type="NCBI Taxonomy" id="83382"/>
    <lineage>
        <taxon>Bacteria</taxon>
        <taxon>Bacillati</taxon>
        <taxon>Actinomycetota</taxon>
        <taxon>Actinomycetes</taxon>
        <taxon>Kitasatosporales</taxon>
        <taxon>Streptomycetaceae</taxon>
        <taxon>Kitasatospora</taxon>
    </lineage>
</organism>
<dbReference type="Proteomes" id="UP000263377">
    <property type="component" value="Unassembled WGS sequence"/>
</dbReference>
<evidence type="ECO:0000313" key="1">
    <source>
        <dbReference type="EMBL" id="RGD55391.1"/>
    </source>
</evidence>